<keyword evidence="2" id="KW-0808">Transferase</keyword>
<dbReference type="InterPro" id="IPR001173">
    <property type="entry name" value="Glyco_trans_2-like"/>
</dbReference>
<organism evidence="2 3">
    <name type="scientific">Candidatus Mancarchaeum acidiphilum</name>
    <dbReference type="NCBI Taxonomy" id="1920749"/>
    <lineage>
        <taxon>Archaea</taxon>
        <taxon>Candidatus Micrarchaeota</taxon>
        <taxon>Candidatus Mancarchaeum</taxon>
    </lineage>
</organism>
<dbReference type="Proteomes" id="UP000197679">
    <property type="component" value="Chromosome"/>
</dbReference>
<evidence type="ECO:0000313" key="2">
    <source>
        <dbReference type="EMBL" id="ASI13844.1"/>
    </source>
</evidence>
<proteinExistence type="predicted"/>
<dbReference type="GeneID" id="33314088"/>
<name>A0A218NN25_9ARCH</name>
<dbReference type="EMBL" id="CP019964">
    <property type="protein sequence ID" value="ASI13844.1"/>
    <property type="molecule type" value="Genomic_DNA"/>
</dbReference>
<gene>
    <name evidence="2" type="ORF">Mia14_0531</name>
</gene>
<dbReference type="Gene3D" id="3.90.550.10">
    <property type="entry name" value="Spore Coat Polysaccharide Biosynthesis Protein SpsA, Chain A"/>
    <property type="match status" value="1"/>
</dbReference>
<dbReference type="Pfam" id="PF00535">
    <property type="entry name" value="Glycos_transf_2"/>
    <property type="match status" value="1"/>
</dbReference>
<dbReference type="RefSeq" id="WP_232780204.1">
    <property type="nucleotide sequence ID" value="NZ_CP019964.1"/>
</dbReference>
<sequence length="345" mass="39565">MEPKISVIISSYNRKEFIRAAVQSVMDQTLRKDLYEIIVVKNFIDGEIDSFLQQNNVKNLYYSPDIARGAGTKAVKGIKASKGDVICFLDDDDVFSNDKLEEVYKLFADGRIGFYHNGHKIYYSGKAIDGTWADSGNYYLTGKEAFTDEDIKFLAKHQFWFNSSSISMRKGIIDLELLGKVNFTIDYYLAFMGINSNMDAVFDYMPLTLYGVHNSNGSKSSTEDFKKFCDSHNAYNSSRIDDHIALFDYFKGKKVGLLLGKYFFKKKLGYLLFSSRGNAAKIDYIKTSFDLLKSDIKLKMYGDIAEAIGGCTLFLISPNSLRRRLYKMYLKNEEERERLLERRQG</sequence>
<dbReference type="CDD" id="cd00761">
    <property type="entry name" value="Glyco_tranf_GTA_type"/>
    <property type="match status" value="1"/>
</dbReference>
<evidence type="ECO:0000313" key="3">
    <source>
        <dbReference type="Proteomes" id="UP000197679"/>
    </source>
</evidence>
<protein>
    <submittedName>
        <fullName evidence="2">Glycosyltransferase</fullName>
    </submittedName>
</protein>
<dbReference type="PANTHER" id="PTHR22916:SF3">
    <property type="entry name" value="UDP-GLCNAC:BETAGAL BETA-1,3-N-ACETYLGLUCOSAMINYLTRANSFERASE-LIKE PROTEIN 1"/>
    <property type="match status" value="1"/>
</dbReference>
<accession>A0A218NN25</accession>
<feature type="domain" description="Glycosyltransferase 2-like" evidence="1">
    <location>
        <begin position="6"/>
        <end position="153"/>
    </location>
</feature>
<dbReference type="AlphaFoldDB" id="A0A218NN25"/>
<evidence type="ECO:0000259" key="1">
    <source>
        <dbReference type="Pfam" id="PF00535"/>
    </source>
</evidence>
<reference evidence="2 3" key="1">
    <citation type="journal article" date="2017" name="Nat. Commun.">
        <title>'ARMAN' archaea depend on association with euryarchaeal host in culture and in situ.</title>
        <authorList>
            <person name="Golyshina O."/>
            <person name="Toshchakov S."/>
            <person name="Makarova K."/>
            <person name="Gavrilov S."/>
            <person name="Korzhenkov A."/>
            <person name="La Cono V."/>
            <person name="Arcadi E."/>
            <person name="Nechitaylo T."/>
            <person name="Ferrer M."/>
            <person name="Kublanov I."/>
            <person name="Wolf Y."/>
            <person name="Yakimov M."/>
            <person name="Golyshin P."/>
            <person name="Slesarev A."/>
            <person name="Kozyavkin S."/>
        </authorList>
    </citation>
    <scope>NUCLEOTIDE SEQUENCE [LARGE SCALE GENOMIC DNA]</scope>
    <source>
        <strain evidence="2 3">Mia14</strain>
    </source>
</reference>
<dbReference type="KEGG" id="marh:Mia14_0531"/>
<keyword evidence="3" id="KW-1185">Reference proteome</keyword>
<dbReference type="SUPFAM" id="SSF53448">
    <property type="entry name" value="Nucleotide-diphospho-sugar transferases"/>
    <property type="match status" value="1"/>
</dbReference>
<dbReference type="PANTHER" id="PTHR22916">
    <property type="entry name" value="GLYCOSYLTRANSFERASE"/>
    <property type="match status" value="1"/>
</dbReference>
<dbReference type="InterPro" id="IPR029044">
    <property type="entry name" value="Nucleotide-diphossugar_trans"/>
</dbReference>
<dbReference type="GO" id="GO:0016758">
    <property type="term" value="F:hexosyltransferase activity"/>
    <property type="evidence" value="ECO:0007669"/>
    <property type="project" value="UniProtKB-ARBA"/>
</dbReference>